<sequence>MTVHFNKLLNLFGNMFDERRQSRQSQDYSVSNDVLDTLSDIIEGGIEKLNKIIVTNLLLVLLKAKKELDEAIDKENPVEESDINRLPYLQAIIKETFQMHPAVPLLLPCQKDRSIWNNLNSFIPERFLGSEINVKGKDFGLIPFGAGRRICPRLLLANQMLHLILGYLINCFDWELEGEISPNDMNMKEKYGIAVQMVEPLLAILILV</sequence>
<organism evidence="3 4">
    <name type="scientific">Gossypium aridum</name>
    <name type="common">American cotton</name>
    <name type="synonym">Erioxylum aridum</name>
    <dbReference type="NCBI Taxonomy" id="34290"/>
    <lineage>
        <taxon>Eukaryota</taxon>
        <taxon>Viridiplantae</taxon>
        <taxon>Streptophyta</taxon>
        <taxon>Embryophyta</taxon>
        <taxon>Tracheophyta</taxon>
        <taxon>Spermatophyta</taxon>
        <taxon>Magnoliopsida</taxon>
        <taxon>eudicotyledons</taxon>
        <taxon>Gunneridae</taxon>
        <taxon>Pentapetalae</taxon>
        <taxon>rosids</taxon>
        <taxon>malvids</taxon>
        <taxon>Malvales</taxon>
        <taxon>Malvaceae</taxon>
        <taxon>Malvoideae</taxon>
        <taxon>Gossypium</taxon>
    </lineage>
</organism>
<comment type="caution">
    <text evidence="3">The sequence shown here is derived from an EMBL/GenBank/DDBJ whole genome shotgun (WGS) entry which is preliminary data.</text>
</comment>
<evidence type="ECO:0000256" key="2">
    <source>
        <dbReference type="PIRSR" id="PIRSR602401-1"/>
    </source>
</evidence>
<dbReference type="InterPro" id="IPR001128">
    <property type="entry name" value="Cyt_P450"/>
</dbReference>
<dbReference type="PANTHER" id="PTHR47950">
    <property type="entry name" value="CYTOCHROME P450, FAMILY 76, SUBFAMILY C, POLYPEPTIDE 5-RELATED"/>
    <property type="match status" value="1"/>
</dbReference>
<dbReference type="GO" id="GO:0016705">
    <property type="term" value="F:oxidoreductase activity, acting on paired donors, with incorporation or reduction of molecular oxygen"/>
    <property type="evidence" value="ECO:0007669"/>
    <property type="project" value="InterPro"/>
</dbReference>
<comment type="similarity">
    <text evidence="1">Belongs to the cytochrome P450 family.</text>
</comment>
<keyword evidence="2" id="KW-0408">Iron</keyword>
<reference evidence="3 4" key="1">
    <citation type="journal article" date="2019" name="Genome Biol. Evol.">
        <title>Insights into the evolution of the New World diploid cottons (Gossypium, subgenus Houzingenia) based on genome sequencing.</title>
        <authorList>
            <person name="Grover C.E."/>
            <person name="Arick M.A. 2nd"/>
            <person name="Thrash A."/>
            <person name="Conover J.L."/>
            <person name="Sanders W.S."/>
            <person name="Peterson D.G."/>
            <person name="Frelichowski J.E."/>
            <person name="Scheffler J.A."/>
            <person name="Scheffler B.E."/>
            <person name="Wendel J.F."/>
        </authorList>
    </citation>
    <scope>NUCLEOTIDE SEQUENCE [LARGE SCALE GENOMIC DNA]</scope>
    <source>
        <strain evidence="3">185</strain>
        <tissue evidence="3">Leaf</tissue>
    </source>
</reference>
<feature type="binding site" description="axial binding residue" evidence="2">
    <location>
        <position position="151"/>
    </location>
    <ligand>
        <name>heme</name>
        <dbReference type="ChEBI" id="CHEBI:30413"/>
    </ligand>
    <ligandPart>
        <name>Fe</name>
        <dbReference type="ChEBI" id="CHEBI:18248"/>
    </ligandPart>
</feature>
<dbReference type="AlphaFoldDB" id="A0A7J8XD76"/>
<dbReference type="Gene3D" id="1.10.630.10">
    <property type="entry name" value="Cytochrome P450"/>
    <property type="match status" value="2"/>
</dbReference>
<protein>
    <recommendedName>
        <fullName evidence="5">Cytochrome P450</fullName>
    </recommendedName>
</protein>
<evidence type="ECO:0000256" key="1">
    <source>
        <dbReference type="ARBA" id="ARBA00010617"/>
    </source>
</evidence>
<dbReference type="EMBL" id="JABFAA010000006">
    <property type="protein sequence ID" value="MBA0684729.1"/>
    <property type="molecule type" value="Genomic_DNA"/>
</dbReference>
<dbReference type="GO" id="GO:0004497">
    <property type="term" value="F:monooxygenase activity"/>
    <property type="evidence" value="ECO:0007669"/>
    <property type="project" value="InterPro"/>
</dbReference>
<evidence type="ECO:0000313" key="3">
    <source>
        <dbReference type="EMBL" id="MBA0684729.1"/>
    </source>
</evidence>
<accession>A0A7J8XD76</accession>
<dbReference type="Pfam" id="PF00067">
    <property type="entry name" value="p450"/>
    <property type="match status" value="2"/>
</dbReference>
<keyword evidence="2" id="KW-0479">Metal-binding</keyword>
<evidence type="ECO:0000313" key="4">
    <source>
        <dbReference type="Proteomes" id="UP000593577"/>
    </source>
</evidence>
<dbReference type="PRINTS" id="PR00463">
    <property type="entry name" value="EP450I"/>
</dbReference>
<dbReference type="GO" id="GO:0020037">
    <property type="term" value="F:heme binding"/>
    <property type="evidence" value="ECO:0007669"/>
    <property type="project" value="InterPro"/>
</dbReference>
<dbReference type="InterPro" id="IPR036396">
    <property type="entry name" value="Cyt_P450_sf"/>
</dbReference>
<keyword evidence="2" id="KW-0349">Heme</keyword>
<evidence type="ECO:0008006" key="5">
    <source>
        <dbReference type="Google" id="ProtNLM"/>
    </source>
</evidence>
<dbReference type="InterPro" id="IPR002401">
    <property type="entry name" value="Cyt_P450_E_grp-I"/>
</dbReference>
<gene>
    <name evidence="3" type="ORF">Goari_026298</name>
</gene>
<dbReference type="Proteomes" id="UP000593577">
    <property type="component" value="Unassembled WGS sequence"/>
</dbReference>
<name>A0A7J8XD76_GOSAI</name>
<keyword evidence="4" id="KW-1185">Reference proteome</keyword>
<dbReference type="SUPFAM" id="SSF48264">
    <property type="entry name" value="Cytochrome P450"/>
    <property type="match status" value="1"/>
</dbReference>
<comment type="cofactor">
    <cofactor evidence="2">
        <name>heme</name>
        <dbReference type="ChEBI" id="CHEBI:30413"/>
    </cofactor>
</comment>
<proteinExistence type="inferred from homology"/>
<dbReference type="GO" id="GO:0005506">
    <property type="term" value="F:iron ion binding"/>
    <property type="evidence" value="ECO:0007669"/>
    <property type="project" value="InterPro"/>
</dbReference>
<dbReference type="PANTHER" id="PTHR47950:SF48">
    <property type="entry name" value="CYTOCHROME P450 FAMILY PROTEIN, EXPRESSED"/>
    <property type="match status" value="1"/>
</dbReference>